<name>A0A3D8P2R0_9THEO</name>
<dbReference type="InterPro" id="IPR006016">
    <property type="entry name" value="UspA"/>
</dbReference>
<keyword evidence="4" id="KW-1185">Reference proteome</keyword>
<comment type="caution">
    <text evidence="3">The sequence shown here is derived from an EMBL/GenBank/DDBJ whole genome shotgun (WGS) entry which is preliminary data.</text>
</comment>
<protein>
    <submittedName>
        <fullName evidence="3">Universal stress protein</fullName>
    </submittedName>
</protein>
<dbReference type="OrthoDB" id="9794782at2"/>
<evidence type="ECO:0000256" key="1">
    <source>
        <dbReference type="ARBA" id="ARBA00008791"/>
    </source>
</evidence>
<sequence>MQKILVPIDGSENSLRALREGIKLARISNQAKLTILTVAPPIDPTFEYGPWLTREQVEEAEKRAAEKILDEAEKIVKEEGYQADKVVLVGDAGQEIANYAAQKGYDLIVMGSRGMSPLKGIFLGSVSTKVIALAPCPVVIVK</sequence>
<dbReference type="InterPro" id="IPR006015">
    <property type="entry name" value="Universal_stress_UspA"/>
</dbReference>
<dbReference type="AlphaFoldDB" id="A0A3D8P2R0"/>
<dbReference type="PANTHER" id="PTHR31964:SF113">
    <property type="entry name" value="USPA DOMAIN-CONTAINING PROTEIN"/>
    <property type="match status" value="1"/>
</dbReference>
<evidence type="ECO:0000313" key="4">
    <source>
        <dbReference type="Proteomes" id="UP000256329"/>
    </source>
</evidence>
<comment type="similarity">
    <text evidence="1">Belongs to the universal stress protein A family.</text>
</comment>
<dbReference type="Gene3D" id="3.40.50.620">
    <property type="entry name" value="HUPs"/>
    <property type="match status" value="1"/>
</dbReference>
<dbReference type="InterPro" id="IPR014729">
    <property type="entry name" value="Rossmann-like_a/b/a_fold"/>
</dbReference>
<reference evidence="3 4" key="1">
    <citation type="submission" date="2018-08" db="EMBL/GenBank/DDBJ databases">
        <title>Form III RuBisCO-mediated autotrophy in Thermodesulfobium bacteria.</title>
        <authorList>
            <person name="Toshchakov S.V."/>
            <person name="Kublanov I.V."/>
            <person name="Frolov E."/>
            <person name="Bonch-Osmolovskaya E.A."/>
            <person name="Tourova T.P."/>
            <person name="Chernych N.A."/>
            <person name="Lebedinsky A.V."/>
        </authorList>
    </citation>
    <scope>NUCLEOTIDE SEQUENCE [LARGE SCALE GENOMIC DNA]</scope>
    <source>
        <strain evidence="3 4">SR</strain>
    </source>
</reference>
<organism evidence="3 4">
    <name type="scientific">Ammonifex thiophilus</name>
    <dbReference type="NCBI Taxonomy" id="444093"/>
    <lineage>
        <taxon>Bacteria</taxon>
        <taxon>Bacillati</taxon>
        <taxon>Bacillota</taxon>
        <taxon>Clostridia</taxon>
        <taxon>Thermoanaerobacterales</taxon>
        <taxon>Thermoanaerobacteraceae</taxon>
        <taxon>Ammonifex</taxon>
    </lineage>
</organism>
<evidence type="ECO:0000313" key="3">
    <source>
        <dbReference type="EMBL" id="RDV82884.1"/>
    </source>
</evidence>
<dbReference type="Pfam" id="PF00582">
    <property type="entry name" value="Usp"/>
    <property type="match status" value="1"/>
</dbReference>
<dbReference type="EMBL" id="QSLN01000008">
    <property type="protein sequence ID" value="RDV82884.1"/>
    <property type="molecule type" value="Genomic_DNA"/>
</dbReference>
<proteinExistence type="inferred from homology"/>
<gene>
    <name evidence="3" type="ORF">DXX99_06685</name>
</gene>
<dbReference type="PRINTS" id="PR01438">
    <property type="entry name" value="UNVRSLSTRESS"/>
</dbReference>
<dbReference type="RefSeq" id="WP_115792726.1">
    <property type="nucleotide sequence ID" value="NZ_QSLN01000008.1"/>
</dbReference>
<dbReference type="CDD" id="cd00293">
    <property type="entry name" value="USP-like"/>
    <property type="match status" value="1"/>
</dbReference>
<dbReference type="Proteomes" id="UP000256329">
    <property type="component" value="Unassembled WGS sequence"/>
</dbReference>
<evidence type="ECO:0000259" key="2">
    <source>
        <dbReference type="Pfam" id="PF00582"/>
    </source>
</evidence>
<dbReference type="PANTHER" id="PTHR31964">
    <property type="entry name" value="ADENINE NUCLEOTIDE ALPHA HYDROLASES-LIKE SUPERFAMILY PROTEIN"/>
    <property type="match status" value="1"/>
</dbReference>
<feature type="domain" description="UspA" evidence="2">
    <location>
        <begin position="1"/>
        <end position="142"/>
    </location>
</feature>
<dbReference type="SUPFAM" id="SSF52402">
    <property type="entry name" value="Adenine nucleotide alpha hydrolases-like"/>
    <property type="match status" value="1"/>
</dbReference>
<accession>A0A3D8P2R0</accession>